<dbReference type="Pfam" id="PF02868">
    <property type="entry name" value="Peptidase_M4_C"/>
    <property type="match status" value="1"/>
</dbReference>
<evidence type="ECO:0000256" key="5">
    <source>
        <dbReference type="ARBA" id="ARBA00022737"/>
    </source>
</evidence>
<gene>
    <name evidence="15" type="ORF">GCM10009682_10100</name>
</gene>
<feature type="domain" description="FTP" evidence="14">
    <location>
        <begin position="114"/>
        <end position="149"/>
    </location>
</feature>
<dbReference type="Pfam" id="PF07504">
    <property type="entry name" value="FTP"/>
    <property type="match status" value="1"/>
</dbReference>
<dbReference type="Gene3D" id="2.130.10.130">
    <property type="entry name" value="Integrin alpha, N-terminal"/>
    <property type="match status" value="3"/>
</dbReference>
<dbReference type="PANTHER" id="PTHR33794:SF1">
    <property type="entry name" value="BACILLOLYSIN"/>
    <property type="match status" value="1"/>
</dbReference>
<feature type="chain" id="PRO_5047198440" evidence="11">
    <location>
        <begin position="25"/>
        <end position="1354"/>
    </location>
</feature>
<dbReference type="SMART" id="SM00191">
    <property type="entry name" value="Int_alpha"/>
    <property type="match status" value="6"/>
</dbReference>
<dbReference type="InterPro" id="IPR027268">
    <property type="entry name" value="Peptidase_M4/M1_CTD_sf"/>
</dbReference>
<dbReference type="RefSeq" id="WP_344126739.1">
    <property type="nucleotide sequence ID" value="NZ_BAAALT010000022.1"/>
</dbReference>
<reference evidence="15 16" key="1">
    <citation type="journal article" date="2019" name="Int. J. Syst. Evol. Microbiol.">
        <title>The Global Catalogue of Microorganisms (GCM) 10K type strain sequencing project: providing services to taxonomists for standard genome sequencing and annotation.</title>
        <authorList>
            <consortium name="The Broad Institute Genomics Platform"/>
            <consortium name="The Broad Institute Genome Sequencing Center for Infectious Disease"/>
            <person name="Wu L."/>
            <person name="Ma J."/>
        </authorList>
    </citation>
    <scope>NUCLEOTIDE SEQUENCE [LARGE SCALE GENOMIC DNA]</scope>
    <source>
        <strain evidence="15 16">JCM 13250</strain>
    </source>
</reference>
<accession>A0ABN2LKP8</accession>
<evidence type="ECO:0000313" key="16">
    <source>
        <dbReference type="Proteomes" id="UP001500218"/>
    </source>
</evidence>
<dbReference type="InterPro" id="IPR028994">
    <property type="entry name" value="Integrin_alpha_N"/>
</dbReference>
<dbReference type="Pfam" id="PF01447">
    <property type="entry name" value="Peptidase_M4"/>
    <property type="match status" value="1"/>
</dbReference>
<organism evidence="15 16">
    <name type="scientific">Luedemannella flava</name>
    <dbReference type="NCBI Taxonomy" id="349316"/>
    <lineage>
        <taxon>Bacteria</taxon>
        <taxon>Bacillati</taxon>
        <taxon>Actinomycetota</taxon>
        <taxon>Actinomycetes</taxon>
        <taxon>Micromonosporales</taxon>
        <taxon>Micromonosporaceae</taxon>
        <taxon>Luedemannella</taxon>
    </lineage>
</organism>
<dbReference type="PROSITE" id="PS51470">
    <property type="entry name" value="FG_GAP"/>
    <property type="match status" value="5"/>
</dbReference>
<feature type="domain" description="Peptidase M4" evidence="12">
    <location>
        <begin position="284"/>
        <end position="373"/>
    </location>
</feature>
<keyword evidence="9" id="KW-0325">Glycoprotein</keyword>
<keyword evidence="8" id="KW-0482">Metalloprotease</keyword>
<evidence type="ECO:0000256" key="4">
    <source>
        <dbReference type="ARBA" id="ARBA00022729"/>
    </source>
</evidence>
<evidence type="ECO:0000259" key="12">
    <source>
        <dbReference type="Pfam" id="PF01447"/>
    </source>
</evidence>
<evidence type="ECO:0000313" key="15">
    <source>
        <dbReference type="EMBL" id="GAA1790051.1"/>
    </source>
</evidence>
<evidence type="ECO:0000256" key="9">
    <source>
        <dbReference type="ARBA" id="ARBA00023180"/>
    </source>
</evidence>
<evidence type="ECO:0000256" key="3">
    <source>
        <dbReference type="ARBA" id="ARBA00022723"/>
    </source>
</evidence>
<proteinExistence type="inferred from homology"/>
<dbReference type="InterPro" id="IPR001570">
    <property type="entry name" value="Peptidase_M4_C_domain"/>
</dbReference>
<dbReference type="Gene3D" id="3.10.170.10">
    <property type="match status" value="1"/>
</dbReference>
<sequence length="1354" mass="135805">MGIPLNRRALTLTALVAAPVIAAAAGVAVLVTRPAPVASLVAANGPTIQVGDNGLARYLTTSPDRPIAPPADLPRDATPEQAARAHLTSFGTAFGVADPAKELTTVRSFGQGAAEVVRFQQTYGGLPVIGGQLAVTVNSAGGLLAINGEAGATGGATTKATISAADAKKYAVASTARKLKIAASKLRAGTATLSLYDASLVAPNGVPGARPVWHVEVTAPSRRNVDQFVLVDARSGHIALTFSQVETASEPNRSVCDLANNPNLADPICLSAANNPVRTETSGPSGIADADYAFELTGAVHRFMQSLGRDGIDGNGALPLISTTRFCPASYDTSSGCRYPNAFWDGDEKQMVFGDGYVVDDVVGHELTHGVTQYTSNLLYYYQSGAINESISDVLGELFDLSFDGESLATPTTTAPATSAPATSAAPTTAAPTTSAPATSAPVTSAAGTSAAETPAPEDSAPQTSAAETSAPVTSDAPTTSAAPQTSAAETSAPVTSGAAPTSESAGQGVKPGTPRLVPGADGDDMRWLVGEDLPIDPTRPRPPNTGGAIRSMSNPSLFSQPDAMAETGNDPTVNSELWNPLWYDAGGVHINSGVGNKAAYLMTDGGTFNGVTVAGIKDLTKVGRIWLGAEQLLTSGADYGDLAYALQQACANLGYTSECVSVTNAVTAVRMTVQPAKEAAIKHAHACPAGQGPKNLFLDRFINADAWTVSSTVKLDGTVKPSTIAGNALYMDVPYPDTASRTLTATLKTGITLPATGTVYVRFDHLDAFDWWGPIPEDPEEIFLDGGFFGATTSTATNPSFPAPKGTWTNGPNRSIWATGTTGFGGDSRGWTSSKIALDQATYQGKKLRLQFKVVTDGLFTPDSAGYGWWLDNVRVYTCAARNPVHSDYNGDGINDAAIGAPDRDLGGLADAGAVTVSYGGSSVGLPPASARMLTAGMGAYGAVPVVGQQFGSSVASADFNGDGYADLAVGAAAKGSTAGTVSVFYGSSEGITTRGARVFASNTFATAASGFGRTLAAGDVNKDGYADLAIGVEGADAAKGGVGLLRGASGGLTTTNKQWFTQDSSGVPGAGEAGDRFGNAVAFGDFNRDGYADLAVGVAHEGIGTQANSGAFVVLPGTSSGLTGTGSKGMSQDSSGVPGAAEANDLFGAALAVGDFNRDGYADLAVGAPGEAISGTGAGAGAVTILKGSSGGITASGSTALSQNTSGVPDTGETGDLFGGTLATGDVTGDGYVDLAVGAPGEAVGTQAFAGTVAVLKGGSGGLTGSGAVAIGQTTATGGNETGDRTGAALAIIKIRSGTGANLLVGIPGEDNGTGALMVYAAGPTTTGLQVQTGNQFDGRAEVGALFGAAIG</sequence>
<dbReference type="SUPFAM" id="SSF55486">
    <property type="entry name" value="Metalloproteases ('zincins'), catalytic domain"/>
    <property type="match status" value="1"/>
</dbReference>
<dbReference type="InterPro" id="IPR013519">
    <property type="entry name" value="Int_alpha_beta-p"/>
</dbReference>
<dbReference type="PANTHER" id="PTHR33794">
    <property type="entry name" value="BACILLOLYSIN"/>
    <property type="match status" value="1"/>
</dbReference>
<evidence type="ECO:0000256" key="8">
    <source>
        <dbReference type="ARBA" id="ARBA00023049"/>
    </source>
</evidence>
<dbReference type="SUPFAM" id="SSF69318">
    <property type="entry name" value="Integrin alpha N-terminal domain"/>
    <property type="match status" value="2"/>
</dbReference>
<dbReference type="InterPro" id="IPR013517">
    <property type="entry name" value="FG-GAP"/>
</dbReference>
<evidence type="ECO:0000256" key="1">
    <source>
        <dbReference type="ARBA" id="ARBA00009388"/>
    </source>
</evidence>
<evidence type="ECO:0000256" key="7">
    <source>
        <dbReference type="ARBA" id="ARBA00022833"/>
    </source>
</evidence>
<keyword evidence="16" id="KW-1185">Reference proteome</keyword>
<dbReference type="PRINTS" id="PR00730">
    <property type="entry name" value="THERMOLYSIN"/>
</dbReference>
<evidence type="ECO:0000259" key="14">
    <source>
        <dbReference type="Pfam" id="PF07504"/>
    </source>
</evidence>
<comment type="caution">
    <text evidence="15">The sequence shown here is derived from an EMBL/GenBank/DDBJ whole genome shotgun (WGS) entry which is preliminary data.</text>
</comment>
<feature type="compositionally biased region" description="Low complexity" evidence="10">
    <location>
        <begin position="410"/>
        <end position="452"/>
    </location>
</feature>
<evidence type="ECO:0000256" key="10">
    <source>
        <dbReference type="SAM" id="MobiDB-lite"/>
    </source>
</evidence>
<feature type="compositionally biased region" description="Low complexity" evidence="10">
    <location>
        <begin position="469"/>
        <end position="494"/>
    </location>
</feature>
<comment type="similarity">
    <text evidence="1">Belongs to the peptidase M4 family.</text>
</comment>
<feature type="signal peptide" evidence="11">
    <location>
        <begin position="1"/>
        <end position="24"/>
    </location>
</feature>
<dbReference type="Pfam" id="PF01839">
    <property type="entry name" value="FG-GAP"/>
    <property type="match status" value="5"/>
</dbReference>
<dbReference type="Gene3D" id="1.10.390.10">
    <property type="entry name" value="Neutral Protease Domain 2"/>
    <property type="match status" value="1"/>
</dbReference>
<keyword evidence="6" id="KW-0378">Hydrolase</keyword>
<feature type="region of interest" description="Disordered" evidence="10">
    <location>
        <begin position="410"/>
        <end position="573"/>
    </location>
</feature>
<evidence type="ECO:0000256" key="6">
    <source>
        <dbReference type="ARBA" id="ARBA00022801"/>
    </source>
</evidence>
<protein>
    <submittedName>
        <fullName evidence="15">Uncharacterized protein</fullName>
    </submittedName>
</protein>
<dbReference type="InterPro" id="IPR050728">
    <property type="entry name" value="Zinc_Metalloprotease_M4"/>
</dbReference>
<dbReference type="Proteomes" id="UP001500218">
    <property type="component" value="Unassembled WGS sequence"/>
</dbReference>
<name>A0ABN2LKP8_9ACTN</name>
<dbReference type="Gene3D" id="3.10.450.490">
    <property type="match status" value="1"/>
</dbReference>
<keyword evidence="7" id="KW-0862">Zinc</keyword>
<keyword evidence="3" id="KW-0479">Metal-binding</keyword>
<dbReference type="InterPro" id="IPR011096">
    <property type="entry name" value="FTP_domain"/>
</dbReference>
<keyword evidence="4 11" id="KW-0732">Signal</keyword>
<keyword evidence="5" id="KW-0677">Repeat</keyword>
<evidence type="ECO:0000256" key="11">
    <source>
        <dbReference type="SAM" id="SignalP"/>
    </source>
</evidence>
<feature type="domain" description="Peptidase M4 C-terminal" evidence="13">
    <location>
        <begin position="524"/>
        <end position="670"/>
    </location>
</feature>
<keyword evidence="2" id="KW-0645">Protease</keyword>
<dbReference type="EMBL" id="BAAALT010000022">
    <property type="protein sequence ID" value="GAA1790051.1"/>
    <property type="molecule type" value="Genomic_DNA"/>
</dbReference>
<dbReference type="InterPro" id="IPR013856">
    <property type="entry name" value="Peptidase_M4_domain"/>
</dbReference>
<evidence type="ECO:0000256" key="2">
    <source>
        <dbReference type="ARBA" id="ARBA00022670"/>
    </source>
</evidence>
<dbReference type="InterPro" id="IPR023612">
    <property type="entry name" value="Peptidase_M4"/>
</dbReference>
<evidence type="ECO:0000259" key="13">
    <source>
        <dbReference type="Pfam" id="PF02868"/>
    </source>
</evidence>